<dbReference type="FunCoup" id="A3LR86">
    <property type="interactions" value="213"/>
</dbReference>
<dbReference type="Proteomes" id="UP000002258">
    <property type="component" value="Chromosome 3"/>
</dbReference>
<dbReference type="InterPro" id="IPR036866">
    <property type="entry name" value="RibonucZ/Hydroxyglut_hydro"/>
</dbReference>
<dbReference type="PANTHER" id="PTHR23240">
    <property type="entry name" value="DNA CROSS-LINK REPAIR PROTEIN PSO2/SNM1-RELATED"/>
    <property type="match status" value="1"/>
</dbReference>
<sequence length="628" mass="72217">DTVKCPICNYNITYYAIDDRTRHVDLCLQRLSLESNPSKTQESLPKRRKKAEPAILKEKLRYVNDITSGDVSSNVEVERKPATESIEILDATVATPKVKQIKPPTKIINSKQRNPIPTLKTLSFPVDSCSSYEVSVDAFCYAPHATIDQYFLTHFHSDHYGGISKKWSYERVFKEDTDFDNDSKYRRIIYCTKITGVLLTRCFSVDPRFIKHLEMETRYIIKSFVDMTQGTSYLQDGGFPSQKCDPGLYVTPITANHCPGSAIFLFESYGVDGSYRTILHCGDFRVNESILKHPLLYRFNIENENSIPLDKVYLDTTYMAPEYNFPKQELVCETIGELFYDLIYQENVDETLSSNSLFSNWFGVFTQSRITDFWKTGSSQSMSKKKKFLILVGTYLIGKERLAIAISKRLNCPIYVSTISSRRDKIEIVRSYEDEYLNSVLIEDDLALQSKAECVVHLVPMKIVSSATELSNYFNYNKYYEHFERCVGLRPTGWSFVPGSRGIDASVADEELEGELTIDNINPDSNHLSQLLSLMTLKPQYSYMRDILPQAPLPRAVRKQKAAPDKSLYRIYSLPYSEHSSFRELAYFSIFFNIKQIIPTVNVHNSESIRLMKGIIDTWEQARELKLN</sequence>
<name>A3LR86_PICST</name>
<dbReference type="KEGG" id="pic:PICST_56782"/>
<keyword evidence="8" id="KW-1185">Reference proteome</keyword>
<dbReference type="GO" id="GO:0035312">
    <property type="term" value="F:5'-3' DNA exonuclease activity"/>
    <property type="evidence" value="ECO:0007669"/>
    <property type="project" value="TreeGrafter"/>
</dbReference>
<keyword evidence="5" id="KW-0539">Nucleus</keyword>
<dbReference type="Gene3D" id="3.60.15.10">
    <property type="entry name" value="Ribonuclease Z/Hydroxyacylglutathione hydrolase-like"/>
    <property type="match status" value="1"/>
</dbReference>
<dbReference type="OrthoDB" id="262529at2759"/>
<proteinExistence type="inferred from homology"/>
<dbReference type="PANTHER" id="PTHR23240:SF6">
    <property type="entry name" value="DNA CROSS-LINK REPAIR 1A PROTEIN"/>
    <property type="match status" value="1"/>
</dbReference>
<dbReference type="GO" id="GO:0005634">
    <property type="term" value="C:nucleus"/>
    <property type="evidence" value="ECO:0007669"/>
    <property type="project" value="UniProtKB-SubCell"/>
</dbReference>
<dbReference type="eggNOG" id="KOG1361">
    <property type="taxonomic scope" value="Eukaryota"/>
</dbReference>
<evidence type="ECO:0000256" key="2">
    <source>
        <dbReference type="ARBA" id="ARBA00010304"/>
    </source>
</evidence>
<feature type="domain" description="DNA repair metallo-beta-lactamase" evidence="6">
    <location>
        <begin position="449"/>
        <end position="604"/>
    </location>
</feature>
<evidence type="ECO:0000256" key="5">
    <source>
        <dbReference type="ARBA" id="ARBA00023242"/>
    </source>
</evidence>
<reference evidence="7 8" key="1">
    <citation type="journal article" date="2007" name="Nat. Biotechnol.">
        <title>Genome sequence of the lignocellulose-bioconverting and xylose-fermenting yeast Pichia stipitis.</title>
        <authorList>
            <person name="Jeffries T.W."/>
            <person name="Grigoriev I.V."/>
            <person name="Grimwood J."/>
            <person name="Laplaza J.M."/>
            <person name="Aerts A."/>
            <person name="Salamov A."/>
            <person name="Schmutz J."/>
            <person name="Lindquist E."/>
            <person name="Dehal P."/>
            <person name="Shapiro H."/>
            <person name="Jin Y.S."/>
            <person name="Passoth V."/>
            <person name="Richardson P.M."/>
        </authorList>
    </citation>
    <scope>NUCLEOTIDE SEQUENCE [LARGE SCALE GENOMIC DNA]</scope>
    <source>
        <strain evidence="8">ATCC 58785 / CBS 6054 / NBRC 10063 / NRRL Y-11545</strain>
    </source>
</reference>
<dbReference type="Gene3D" id="3.40.50.12650">
    <property type="match status" value="1"/>
</dbReference>
<dbReference type="SUPFAM" id="SSF56281">
    <property type="entry name" value="Metallo-hydrolase/oxidoreductase"/>
    <property type="match status" value="1"/>
</dbReference>
<evidence type="ECO:0000313" key="7">
    <source>
        <dbReference type="EMBL" id="ABN65338.2"/>
    </source>
</evidence>
<organism evidence="7 8">
    <name type="scientific">Scheffersomyces stipitis (strain ATCC 58785 / CBS 6054 / NBRC 10063 / NRRL Y-11545)</name>
    <name type="common">Yeast</name>
    <name type="synonym">Pichia stipitis</name>
    <dbReference type="NCBI Taxonomy" id="322104"/>
    <lineage>
        <taxon>Eukaryota</taxon>
        <taxon>Fungi</taxon>
        <taxon>Dikarya</taxon>
        <taxon>Ascomycota</taxon>
        <taxon>Saccharomycotina</taxon>
        <taxon>Pichiomycetes</taxon>
        <taxon>Debaryomycetaceae</taxon>
        <taxon>Scheffersomyces</taxon>
    </lineage>
</organism>
<dbReference type="GO" id="GO:0003684">
    <property type="term" value="F:damaged DNA binding"/>
    <property type="evidence" value="ECO:0007669"/>
    <property type="project" value="TreeGrafter"/>
</dbReference>
<dbReference type="InParanoid" id="A3LR86"/>
<dbReference type="Pfam" id="PF07522">
    <property type="entry name" value="DRMBL"/>
    <property type="match status" value="1"/>
</dbReference>
<evidence type="ECO:0000256" key="3">
    <source>
        <dbReference type="ARBA" id="ARBA00022763"/>
    </source>
</evidence>
<feature type="non-terminal residue" evidence="7">
    <location>
        <position position="1"/>
    </location>
</feature>
<comment type="subcellular location">
    <subcellularLocation>
        <location evidence="1">Nucleus</location>
    </subcellularLocation>
</comment>
<dbReference type="CDD" id="cd16273">
    <property type="entry name" value="SNM1A-1C-like_MBL-fold"/>
    <property type="match status" value="1"/>
</dbReference>
<dbReference type="RefSeq" id="XP_001383367.2">
    <property type="nucleotide sequence ID" value="XM_001383330.1"/>
</dbReference>
<dbReference type="AlphaFoldDB" id="A3LR86"/>
<evidence type="ECO:0000259" key="6">
    <source>
        <dbReference type="Pfam" id="PF07522"/>
    </source>
</evidence>
<dbReference type="OMA" id="PITANHC"/>
<dbReference type="InterPro" id="IPR011084">
    <property type="entry name" value="DRMBL"/>
</dbReference>
<evidence type="ECO:0000313" key="8">
    <source>
        <dbReference type="Proteomes" id="UP000002258"/>
    </source>
</evidence>
<feature type="non-terminal residue" evidence="7">
    <location>
        <position position="628"/>
    </location>
</feature>
<gene>
    <name evidence="7" type="ORF">PICST_56782</name>
</gene>
<dbReference type="HOGENOM" id="CLU_005260_5_1_1"/>
<dbReference type="GeneID" id="4838173"/>
<dbReference type="EMBL" id="CP000497">
    <property type="protein sequence ID" value="ABN65338.2"/>
    <property type="molecule type" value="Genomic_DNA"/>
</dbReference>
<evidence type="ECO:0000256" key="1">
    <source>
        <dbReference type="ARBA" id="ARBA00004123"/>
    </source>
</evidence>
<dbReference type="STRING" id="322104.A3LR86"/>
<evidence type="ECO:0000256" key="4">
    <source>
        <dbReference type="ARBA" id="ARBA00023204"/>
    </source>
</evidence>
<accession>A3LR86</accession>
<keyword evidence="3" id="KW-0227">DNA damage</keyword>
<protein>
    <recommendedName>
        <fullName evidence="6">DNA repair metallo-beta-lactamase domain-containing protein</fullName>
    </recommendedName>
</protein>
<keyword evidence="4" id="KW-0234">DNA repair</keyword>
<dbReference type="GO" id="GO:0006303">
    <property type="term" value="P:double-strand break repair via nonhomologous end joining"/>
    <property type="evidence" value="ECO:0007669"/>
    <property type="project" value="TreeGrafter"/>
</dbReference>
<dbReference type="GO" id="GO:0036297">
    <property type="term" value="P:interstrand cross-link repair"/>
    <property type="evidence" value="ECO:0007669"/>
    <property type="project" value="TreeGrafter"/>
</dbReference>
<comment type="similarity">
    <text evidence="2">Belongs to the DNA repair metallo-beta-lactamase (DRMBL) family.</text>
</comment>